<feature type="transmembrane region" description="Helical" evidence="1">
    <location>
        <begin position="38"/>
        <end position="56"/>
    </location>
</feature>
<sequence>MQRRTGYRVGSEAVDMANTGIRGRASHASTAAPRAVHAWRWLLAPGLLAFLVWLWGGYVLSWKWTGLSGSVKLWDWLQVLALPVALGLAPLLIDRRRHLRRVHHLSAAGGLIVFAGLVLAGYLVPLGWTGFTGNTLWDWLELLLLPLVVATGSLWVRLERQRASTEPGRPRPPLTRRRLLVLVVVAVLVVALVLGGYLIPLSWTGFRGNTAWDWVKLMVLPLLIPLVILPVLARRLDRHLTSAGSSADQ</sequence>
<evidence type="ECO:0000313" key="3">
    <source>
        <dbReference type="Proteomes" id="UP001056336"/>
    </source>
</evidence>
<feature type="transmembrane region" description="Helical" evidence="1">
    <location>
        <begin position="105"/>
        <end position="124"/>
    </location>
</feature>
<name>A0ABY4QYB3_9ACTN</name>
<feature type="transmembrane region" description="Helical" evidence="1">
    <location>
        <begin position="136"/>
        <end position="158"/>
    </location>
</feature>
<keyword evidence="1" id="KW-1133">Transmembrane helix</keyword>
<keyword evidence="1" id="KW-0472">Membrane</keyword>
<reference evidence="2" key="1">
    <citation type="journal article" date="2018" name="Int. J. Syst. Evol. Microbiol.">
        <title>Jatrophihabitans telluris sp. nov., isolated from sediment soil of lava forest wetlands and the emended description of the genus Jatrophihabitans.</title>
        <authorList>
            <person name="Lee K.C."/>
            <person name="Suh M.K."/>
            <person name="Eom M.K."/>
            <person name="Kim K.K."/>
            <person name="Kim J.S."/>
            <person name="Kim D.S."/>
            <person name="Ko S.H."/>
            <person name="Shin Y.K."/>
            <person name="Lee J.S."/>
        </authorList>
    </citation>
    <scope>NUCLEOTIDE SEQUENCE</scope>
    <source>
        <strain evidence="2">N237</strain>
    </source>
</reference>
<dbReference type="Proteomes" id="UP001056336">
    <property type="component" value="Chromosome"/>
</dbReference>
<keyword evidence="3" id="KW-1185">Reference proteome</keyword>
<feature type="transmembrane region" description="Helical" evidence="1">
    <location>
        <begin position="76"/>
        <end position="93"/>
    </location>
</feature>
<evidence type="ECO:0000256" key="1">
    <source>
        <dbReference type="SAM" id="Phobius"/>
    </source>
</evidence>
<organism evidence="2 3">
    <name type="scientific">Jatrophihabitans telluris</name>
    <dbReference type="NCBI Taxonomy" id="2038343"/>
    <lineage>
        <taxon>Bacteria</taxon>
        <taxon>Bacillati</taxon>
        <taxon>Actinomycetota</taxon>
        <taxon>Actinomycetes</taxon>
        <taxon>Jatrophihabitantales</taxon>
        <taxon>Jatrophihabitantaceae</taxon>
        <taxon>Jatrophihabitans</taxon>
    </lineage>
</organism>
<reference evidence="2" key="2">
    <citation type="submission" date="2022-05" db="EMBL/GenBank/DDBJ databases">
        <authorList>
            <person name="Kim J.-S."/>
            <person name="Lee K."/>
            <person name="Suh M."/>
            <person name="Eom M."/>
            <person name="Kim J.-S."/>
            <person name="Kim D.-S."/>
            <person name="Ko S.-H."/>
            <person name="Shin Y."/>
            <person name="Lee J.-S."/>
        </authorList>
    </citation>
    <scope>NUCLEOTIDE SEQUENCE</scope>
    <source>
        <strain evidence="2">N237</strain>
    </source>
</reference>
<protein>
    <submittedName>
        <fullName evidence="2">Uncharacterized protein</fullName>
    </submittedName>
</protein>
<gene>
    <name evidence="2" type="ORF">M6D93_01355</name>
</gene>
<feature type="transmembrane region" description="Helical" evidence="1">
    <location>
        <begin position="179"/>
        <end position="199"/>
    </location>
</feature>
<dbReference type="EMBL" id="CP097332">
    <property type="protein sequence ID" value="UQX88661.1"/>
    <property type="molecule type" value="Genomic_DNA"/>
</dbReference>
<feature type="transmembrane region" description="Helical" evidence="1">
    <location>
        <begin position="211"/>
        <end position="232"/>
    </location>
</feature>
<evidence type="ECO:0000313" key="2">
    <source>
        <dbReference type="EMBL" id="UQX88661.1"/>
    </source>
</evidence>
<dbReference type="RefSeq" id="WP_249772367.1">
    <property type="nucleotide sequence ID" value="NZ_CP097332.1"/>
</dbReference>
<accession>A0ABY4QYB3</accession>
<keyword evidence="1" id="KW-0812">Transmembrane</keyword>
<proteinExistence type="predicted"/>